<dbReference type="EMBL" id="CCBC010000219">
    <property type="protein sequence ID" value="CDO19154.1"/>
    <property type="molecule type" value="Genomic_DNA"/>
</dbReference>
<dbReference type="AlphaFoldDB" id="A0A060RJ33"/>
<dbReference type="Pfam" id="PF13930">
    <property type="entry name" value="Endonuclea_NS_2"/>
    <property type="match status" value="1"/>
</dbReference>
<dbReference type="InterPro" id="IPR044929">
    <property type="entry name" value="DNA/RNA_non-sp_Endonuclease_sf"/>
</dbReference>
<evidence type="ECO:0000259" key="1">
    <source>
        <dbReference type="Pfam" id="PF13930"/>
    </source>
</evidence>
<protein>
    <submittedName>
        <fullName evidence="2">DNA-entry nuclease</fullName>
    </submittedName>
</protein>
<dbReference type="Gene3D" id="3.40.570.10">
    <property type="entry name" value="Extracellular Endonuclease, subunit A"/>
    <property type="match status" value="1"/>
</dbReference>
<organism evidence="2 3">
    <name type="scientific">Streptococcus gallolyticus</name>
    <dbReference type="NCBI Taxonomy" id="315405"/>
    <lineage>
        <taxon>Bacteria</taxon>
        <taxon>Bacillati</taxon>
        <taxon>Bacillota</taxon>
        <taxon>Bacilli</taxon>
        <taxon>Lactobacillales</taxon>
        <taxon>Streptococcaceae</taxon>
        <taxon>Streptococcus</taxon>
    </lineage>
</organism>
<gene>
    <name evidence="2" type="ORF">BN963_SGAL_02375</name>
</gene>
<name>A0A060RJ33_9STRE</name>
<evidence type="ECO:0000313" key="3">
    <source>
        <dbReference type="Proteomes" id="UP000027584"/>
    </source>
</evidence>
<dbReference type="Proteomes" id="UP000027584">
    <property type="component" value="Unassembled WGS sequence"/>
</dbReference>
<proteinExistence type="predicted"/>
<dbReference type="InterPro" id="IPR044927">
    <property type="entry name" value="Endonuclea_NS_2"/>
</dbReference>
<feature type="domain" description="Type VII secretion system protein EssD-like" evidence="1">
    <location>
        <begin position="92"/>
        <end position="230"/>
    </location>
</feature>
<evidence type="ECO:0000313" key="2">
    <source>
        <dbReference type="EMBL" id="CDO19154.1"/>
    </source>
</evidence>
<sequence>MKKNKSVLVALLFLAIILIQPRNIQRIITVFSQNDIATQLNIADSAEEKNSTLSEAYKNQNEELKSKTYDGKQVITVNDKAQFTTEELSLDNGSWERYSDLDFLNRVGVAEAMLGQELMPTEKRENISTVLPTGWKNKKITFNGKSDYLYNRSHLIAFELSGENANIKNLFTGTRALNANFEDEKTSMVYYENLITNYIKETNHHVRYRVTPLFKNVELVCRGVRLEAQSVEDDAISFDIYIFNVQPGYEINYLTGKSQKMTEGDR</sequence>
<reference evidence="2 3" key="1">
    <citation type="submission" date="2014-02" db="EMBL/GenBank/DDBJ databases">
        <authorList>
            <person name="Manrique M."/>
        </authorList>
    </citation>
    <scope>NUCLEOTIDE SEQUENCE [LARGE SCALE GENOMIC DNA]</scope>
    <source>
        <strain evidence="2 3">LMG17956</strain>
    </source>
</reference>
<comment type="caution">
    <text evidence="2">The sequence shown here is derived from an EMBL/GenBank/DDBJ whole genome shotgun (WGS) entry which is preliminary data.</text>
</comment>
<reference evidence="2 3" key="2">
    <citation type="submission" date="2014-05" db="EMBL/GenBank/DDBJ databases">
        <title>Genome sequence of Streptococcus gallolyticus.</title>
        <authorList>
            <person name="Del Campo R."/>
        </authorList>
    </citation>
    <scope>NUCLEOTIDE SEQUENCE [LARGE SCALE GENOMIC DNA]</scope>
    <source>
        <strain evidence="2 3">LMG17956</strain>
    </source>
</reference>
<accession>A0A060RJ33</accession>